<dbReference type="InterPro" id="IPR029160">
    <property type="entry name" value="UQCC4"/>
</dbReference>
<comment type="caution">
    <text evidence="1">The sequence shown here is derived from an EMBL/GenBank/DDBJ whole genome shotgun (WGS) entry which is preliminary data.</text>
</comment>
<evidence type="ECO:0000313" key="1">
    <source>
        <dbReference type="EMBL" id="CAK1546961.1"/>
    </source>
</evidence>
<dbReference type="Proteomes" id="UP001497472">
    <property type="component" value="Unassembled WGS sequence"/>
</dbReference>
<reference evidence="1 2" key="1">
    <citation type="submission" date="2023-11" db="EMBL/GenBank/DDBJ databases">
        <authorList>
            <person name="Okamura Y."/>
        </authorList>
    </citation>
    <scope>NUCLEOTIDE SEQUENCE [LARGE SCALE GENOMIC DNA]</scope>
</reference>
<proteinExistence type="predicted"/>
<evidence type="ECO:0000313" key="2">
    <source>
        <dbReference type="Proteomes" id="UP001497472"/>
    </source>
</evidence>
<dbReference type="PANTHER" id="PTHR35268">
    <property type="entry name" value="PROTEIN CCSMST1"/>
    <property type="match status" value="1"/>
</dbReference>
<keyword evidence="2" id="KW-1185">Reference proteome</keyword>
<dbReference type="Pfam" id="PF15013">
    <property type="entry name" value="CCSMST1"/>
    <property type="match status" value="1"/>
</dbReference>
<protein>
    <submittedName>
        <fullName evidence="1">Uncharacterized protein</fullName>
    </submittedName>
</protein>
<dbReference type="PANTHER" id="PTHR35268:SF1">
    <property type="entry name" value="UBIQUINOL-CYTOCHROME-C REDUCTASE COMPLEX ASSEMBLY FACTOR 4"/>
    <property type="match status" value="1"/>
</dbReference>
<dbReference type="EMBL" id="CAVLEF010000009">
    <property type="protein sequence ID" value="CAK1546961.1"/>
    <property type="molecule type" value="Genomic_DNA"/>
</dbReference>
<organism evidence="1 2">
    <name type="scientific">Leptosia nina</name>
    <dbReference type="NCBI Taxonomy" id="320188"/>
    <lineage>
        <taxon>Eukaryota</taxon>
        <taxon>Metazoa</taxon>
        <taxon>Ecdysozoa</taxon>
        <taxon>Arthropoda</taxon>
        <taxon>Hexapoda</taxon>
        <taxon>Insecta</taxon>
        <taxon>Pterygota</taxon>
        <taxon>Neoptera</taxon>
        <taxon>Endopterygota</taxon>
        <taxon>Lepidoptera</taxon>
        <taxon>Glossata</taxon>
        <taxon>Ditrysia</taxon>
        <taxon>Papilionoidea</taxon>
        <taxon>Pieridae</taxon>
        <taxon>Pierinae</taxon>
        <taxon>Leptosia</taxon>
    </lineage>
</organism>
<sequence>MIKNIQQLRNYVKLLRTRSYSSKVQNAEENIPVKFSTSPAAKARPVPVLSKPSNAPWYQPYSVICSVAVFMLYFCVIREENDIDTEFNKTLYDRFKGLEKQQLLLSYSYNKENGKSLIEIEQRLREIEEEESKALA</sequence>
<dbReference type="AlphaFoldDB" id="A0AAV1JBZ8"/>
<name>A0AAV1JBZ8_9NEOP</name>
<accession>A0AAV1JBZ8</accession>
<gene>
    <name evidence="1" type="ORF">LNINA_LOCUS6468</name>
</gene>